<evidence type="ECO:0000313" key="3">
    <source>
        <dbReference type="Proteomes" id="UP000297540"/>
    </source>
</evidence>
<feature type="chain" id="PRO_5021417234" evidence="1">
    <location>
        <begin position="30"/>
        <end position="381"/>
    </location>
</feature>
<keyword evidence="2" id="KW-0121">Carboxypeptidase</keyword>
<dbReference type="EMBL" id="SOZE01000022">
    <property type="protein sequence ID" value="TFF35365.1"/>
    <property type="molecule type" value="Genomic_DNA"/>
</dbReference>
<dbReference type="Proteomes" id="UP000297540">
    <property type="component" value="Unassembled WGS sequence"/>
</dbReference>
<gene>
    <name evidence="2" type="ORF">E2R66_19100</name>
</gene>
<keyword evidence="3" id="KW-1185">Reference proteome</keyword>
<reference evidence="2 3" key="1">
    <citation type="journal article" date="2017" name="Int. J. Syst. Evol. Microbiol.">
        <title>Mucilaginibacterpsychrotolerans sp. nov., isolated from peatlands.</title>
        <authorList>
            <person name="Deng Y."/>
            <person name="Shen L."/>
            <person name="Xu B."/>
            <person name="Liu Y."/>
            <person name="Gu Z."/>
            <person name="Liu H."/>
            <person name="Zhou Y."/>
        </authorList>
    </citation>
    <scope>NUCLEOTIDE SEQUENCE [LARGE SCALE GENOMIC DNA]</scope>
    <source>
        <strain evidence="2 3">NH7-4</strain>
    </source>
</reference>
<proteinExistence type="predicted"/>
<dbReference type="AlphaFoldDB" id="A0A4Y8S9Q1"/>
<protein>
    <submittedName>
        <fullName evidence="2">Carboxypeptidase-like regulatory domain-containing protein</fullName>
    </submittedName>
</protein>
<dbReference type="GO" id="GO:0004180">
    <property type="term" value="F:carboxypeptidase activity"/>
    <property type="evidence" value="ECO:0007669"/>
    <property type="project" value="UniProtKB-KW"/>
</dbReference>
<dbReference type="Gene3D" id="2.60.40.1120">
    <property type="entry name" value="Carboxypeptidase-like, regulatory domain"/>
    <property type="match status" value="1"/>
</dbReference>
<keyword evidence="1" id="KW-0732">Signal</keyword>
<dbReference type="Pfam" id="PF13715">
    <property type="entry name" value="CarbopepD_reg_2"/>
    <property type="match status" value="1"/>
</dbReference>
<dbReference type="PROSITE" id="PS51257">
    <property type="entry name" value="PROKAR_LIPOPROTEIN"/>
    <property type="match status" value="1"/>
</dbReference>
<comment type="caution">
    <text evidence="2">The sequence shown here is derived from an EMBL/GenBank/DDBJ whole genome shotgun (WGS) entry which is preliminary data.</text>
</comment>
<feature type="signal peptide" evidence="1">
    <location>
        <begin position="1"/>
        <end position="29"/>
    </location>
</feature>
<dbReference type="OrthoDB" id="1223654at2"/>
<organism evidence="2 3">
    <name type="scientific">Mucilaginibacter psychrotolerans</name>
    <dbReference type="NCBI Taxonomy" id="1524096"/>
    <lineage>
        <taxon>Bacteria</taxon>
        <taxon>Pseudomonadati</taxon>
        <taxon>Bacteroidota</taxon>
        <taxon>Sphingobacteriia</taxon>
        <taxon>Sphingobacteriales</taxon>
        <taxon>Sphingobacteriaceae</taxon>
        <taxon>Mucilaginibacter</taxon>
    </lineage>
</organism>
<dbReference type="RefSeq" id="WP_133233542.1">
    <property type="nucleotide sequence ID" value="NZ_SOZE01000022.1"/>
</dbReference>
<dbReference type="SUPFAM" id="SSF49464">
    <property type="entry name" value="Carboxypeptidase regulatory domain-like"/>
    <property type="match status" value="1"/>
</dbReference>
<evidence type="ECO:0000313" key="2">
    <source>
        <dbReference type="EMBL" id="TFF35365.1"/>
    </source>
</evidence>
<evidence type="ECO:0000256" key="1">
    <source>
        <dbReference type="SAM" id="SignalP"/>
    </source>
</evidence>
<sequence>MSKIAPSASSLKAILLLILLVFSCTLANAQHIYSITGNVKDDGGNLPGATVYITGTKLITACNATGDFLFANLVPGTYGVVVQMVGYKPLAKSVTVNGQSVKVDFKLETVTNSLQQVVIHAETNWEEHYRIFQKRFLGTTSNASDCKIINPKILHFHFDKETSVLSGSAEEFLIIENQALGYRIKYLLTNFEYNEQTSILKYQGYPSFEEMQPKTDRVAQAWQRNRDKAYKGSVIHFLRAIYNGNVYTSGYEIFKVLNKPLPGEEPDPKKPIFFDRRPVLCDSLVKVVDADFKELSFKDCLFVLNYREQDASELAASGYKIDKPVGGRLPNGQISVVRLLDPSVTIDANGNYSDPGGLLFEGYMAWEQVADMLPLEYGKAE</sequence>
<accession>A0A4Y8S9Q1</accession>
<keyword evidence="2" id="KW-0645">Protease</keyword>
<dbReference type="InterPro" id="IPR008969">
    <property type="entry name" value="CarboxyPept-like_regulatory"/>
</dbReference>
<keyword evidence="2" id="KW-0378">Hydrolase</keyword>
<name>A0A4Y8S9Q1_9SPHI</name>